<protein>
    <submittedName>
        <fullName evidence="1">Uncharacterized protein</fullName>
    </submittedName>
</protein>
<sequence>MLNQLTVKKLFLTKKAHPNKEYANYIIKPPIGD</sequence>
<evidence type="ECO:0000313" key="1">
    <source>
        <dbReference type="EMBL" id="SDZ78709.1"/>
    </source>
</evidence>
<dbReference type="Proteomes" id="UP000198846">
    <property type="component" value="Unassembled WGS sequence"/>
</dbReference>
<proteinExistence type="predicted"/>
<gene>
    <name evidence="1" type="ORF">SAMN04487990_10257</name>
</gene>
<evidence type="ECO:0000313" key="2">
    <source>
        <dbReference type="Proteomes" id="UP000198846"/>
    </source>
</evidence>
<reference evidence="1 2" key="1">
    <citation type="submission" date="2016-10" db="EMBL/GenBank/DDBJ databases">
        <authorList>
            <person name="de Groot N.N."/>
        </authorList>
    </citation>
    <scope>NUCLEOTIDE SEQUENCE [LARGE SCALE GENOMIC DNA]</scope>
    <source>
        <strain evidence="1 2">DSM 23842</strain>
    </source>
</reference>
<keyword evidence="2" id="KW-1185">Reference proteome</keyword>
<dbReference type="AlphaFoldDB" id="A0A1H3VVA7"/>
<name>A0A1H3VVA7_BIZPA</name>
<accession>A0A1H3VVA7</accession>
<organism evidence="1 2">
    <name type="scientific">Bizionia paragorgiae</name>
    <dbReference type="NCBI Taxonomy" id="283786"/>
    <lineage>
        <taxon>Bacteria</taxon>
        <taxon>Pseudomonadati</taxon>
        <taxon>Bacteroidota</taxon>
        <taxon>Flavobacteriia</taxon>
        <taxon>Flavobacteriales</taxon>
        <taxon>Flavobacteriaceae</taxon>
        <taxon>Bizionia</taxon>
    </lineage>
</organism>
<dbReference type="EMBL" id="FNQK01000002">
    <property type="protein sequence ID" value="SDZ78709.1"/>
    <property type="molecule type" value="Genomic_DNA"/>
</dbReference>